<organism evidence="2 3">
    <name type="scientific">Dunaliella salina</name>
    <name type="common">Green alga</name>
    <name type="synonym">Protococcus salinus</name>
    <dbReference type="NCBI Taxonomy" id="3046"/>
    <lineage>
        <taxon>Eukaryota</taxon>
        <taxon>Viridiplantae</taxon>
        <taxon>Chlorophyta</taxon>
        <taxon>core chlorophytes</taxon>
        <taxon>Chlorophyceae</taxon>
        <taxon>CS clade</taxon>
        <taxon>Chlamydomonadales</taxon>
        <taxon>Dunaliellaceae</taxon>
        <taxon>Dunaliella</taxon>
    </lineage>
</organism>
<proteinExistence type="predicted"/>
<name>A0ABQ7GTR2_DUNSA</name>
<evidence type="ECO:0000313" key="3">
    <source>
        <dbReference type="Proteomes" id="UP000815325"/>
    </source>
</evidence>
<accession>A0ABQ7GTR2</accession>
<comment type="caution">
    <text evidence="2">The sequence shown here is derived from an EMBL/GenBank/DDBJ whole genome shotgun (WGS) entry which is preliminary data.</text>
</comment>
<keyword evidence="3" id="KW-1185">Reference proteome</keyword>
<feature type="chain" id="PRO_5046457124" description="Encoded protein" evidence="1">
    <location>
        <begin position="22"/>
        <end position="113"/>
    </location>
</feature>
<dbReference type="Proteomes" id="UP000815325">
    <property type="component" value="Unassembled WGS sequence"/>
</dbReference>
<evidence type="ECO:0000256" key="1">
    <source>
        <dbReference type="SAM" id="SignalP"/>
    </source>
</evidence>
<keyword evidence="1" id="KW-0732">Signal</keyword>
<feature type="signal peptide" evidence="1">
    <location>
        <begin position="1"/>
        <end position="21"/>
    </location>
</feature>
<gene>
    <name evidence="2" type="ORF">DUNSADRAFT_3585</name>
</gene>
<evidence type="ECO:0000313" key="2">
    <source>
        <dbReference type="EMBL" id="KAF5837992.1"/>
    </source>
</evidence>
<sequence length="113" mass="11851">MQVMAAAGLLILAVGIPTTISLFTCTCHALHAPSYAGNGRRGSRATHPCCGCAHRASLGGHALTAALGKMGGELLEVPVQQAKKVHRNLQCHPTMPISYPISSLMHDLHPIHA</sequence>
<dbReference type="EMBL" id="MU069595">
    <property type="protein sequence ID" value="KAF5837992.1"/>
    <property type="molecule type" value="Genomic_DNA"/>
</dbReference>
<evidence type="ECO:0008006" key="4">
    <source>
        <dbReference type="Google" id="ProtNLM"/>
    </source>
</evidence>
<reference evidence="2" key="1">
    <citation type="submission" date="2017-08" db="EMBL/GenBank/DDBJ databases">
        <authorList>
            <person name="Polle J.E."/>
            <person name="Barry K."/>
            <person name="Cushman J."/>
            <person name="Schmutz J."/>
            <person name="Tran D."/>
            <person name="Hathwaick L.T."/>
            <person name="Yim W.C."/>
            <person name="Jenkins J."/>
            <person name="Mckie-Krisberg Z.M."/>
            <person name="Prochnik S."/>
            <person name="Lindquist E."/>
            <person name="Dockter R.B."/>
            <person name="Adam C."/>
            <person name="Molina H."/>
            <person name="Bunkerborg J."/>
            <person name="Jin E."/>
            <person name="Buchheim M."/>
            <person name="Magnuson J."/>
        </authorList>
    </citation>
    <scope>NUCLEOTIDE SEQUENCE</scope>
    <source>
        <strain evidence="2">CCAP 19/18</strain>
    </source>
</reference>
<protein>
    <recommendedName>
        <fullName evidence="4">Encoded protein</fullName>
    </recommendedName>
</protein>